<evidence type="ECO:0000313" key="2">
    <source>
        <dbReference type="Proteomes" id="UP000183508"/>
    </source>
</evidence>
<gene>
    <name evidence="1" type="ORF">SAMN05421543_1213</name>
</gene>
<dbReference type="AlphaFoldDB" id="A0A1I7KYF0"/>
<dbReference type="STRING" id="392015.SAMN05421543_1213"/>
<dbReference type="SUPFAM" id="SSF54786">
    <property type="entry name" value="YcfA/nrd intein domain"/>
    <property type="match status" value="1"/>
</dbReference>
<sequence length="92" mass="10877">MQPRKTREIEASLQRKGFRKSNRDHHYFVLYVDGKKTSVFTKTSHGMKEYDGLLLRNMARQLRLTIEQLYELIDCPLTLEDYIGILRDSGEI</sequence>
<dbReference type="EMBL" id="FPBV01000021">
    <property type="protein sequence ID" value="SFV02326.1"/>
    <property type="molecule type" value="Genomic_DNA"/>
</dbReference>
<dbReference type="Proteomes" id="UP000183508">
    <property type="component" value="Unassembled WGS sequence"/>
</dbReference>
<keyword evidence="2" id="KW-1185">Reference proteome</keyword>
<protein>
    <recommendedName>
        <fullName evidence="3">HicA toxin of toxin-antitoxin</fullName>
    </recommendedName>
</protein>
<organism evidence="1 2">
    <name type="scientific">Alicyclobacillus macrosporangiidus</name>
    <dbReference type="NCBI Taxonomy" id="392015"/>
    <lineage>
        <taxon>Bacteria</taxon>
        <taxon>Bacillati</taxon>
        <taxon>Bacillota</taxon>
        <taxon>Bacilli</taxon>
        <taxon>Bacillales</taxon>
        <taxon>Alicyclobacillaceae</taxon>
        <taxon>Alicyclobacillus</taxon>
    </lineage>
</organism>
<evidence type="ECO:0008006" key="3">
    <source>
        <dbReference type="Google" id="ProtNLM"/>
    </source>
</evidence>
<reference evidence="2" key="1">
    <citation type="submission" date="2016-10" db="EMBL/GenBank/DDBJ databases">
        <authorList>
            <person name="Varghese N."/>
        </authorList>
    </citation>
    <scope>NUCLEOTIDE SEQUENCE [LARGE SCALE GENOMIC DNA]</scope>
    <source>
        <strain evidence="2">DSM 17980</strain>
    </source>
</reference>
<proteinExistence type="predicted"/>
<name>A0A1I7KYF0_9BACL</name>
<evidence type="ECO:0000313" key="1">
    <source>
        <dbReference type="EMBL" id="SFV02326.1"/>
    </source>
</evidence>
<accession>A0A1I7KYF0</accession>